<gene>
    <name evidence="1" type="ORF">KIW84_012901</name>
</gene>
<reference evidence="1 2" key="1">
    <citation type="journal article" date="2022" name="Nat. Genet.">
        <title>Improved pea reference genome and pan-genome highlight genomic features and evolutionary characteristics.</title>
        <authorList>
            <person name="Yang T."/>
            <person name="Liu R."/>
            <person name="Luo Y."/>
            <person name="Hu S."/>
            <person name="Wang D."/>
            <person name="Wang C."/>
            <person name="Pandey M.K."/>
            <person name="Ge S."/>
            <person name="Xu Q."/>
            <person name="Li N."/>
            <person name="Li G."/>
            <person name="Huang Y."/>
            <person name="Saxena R.K."/>
            <person name="Ji Y."/>
            <person name="Li M."/>
            <person name="Yan X."/>
            <person name="He Y."/>
            <person name="Liu Y."/>
            <person name="Wang X."/>
            <person name="Xiang C."/>
            <person name="Varshney R.K."/>
            <person name="Ding H."/>
            <person name="Gao S."/>
            <person name="Zong X."/>
        </authorList>
    </citation>
    <scope>NUCLEOTIDE SEQUENCE [LARGE SCALE GENOMIC DNA]</scope>
    <source>
        <strain evidence="1 2">cv. Zhongwan 6</strain>
    </source>
</reference>
<dbReference type="PANTHER" id="PTHR33067:SF9">
    <property type="entry name" value="RNA-DIRECTED DNA POLYMERASE"/>
    <property type="match status" value="1"/>
</dbReference>
<dbReference type="Gene3D" id="2.40.70.10">
    <property type="entry name" value="Acid Proteases"/>
    <property type="match status" value="1"/>
</dbReference>
<dbReference type="EMBL" id="JAMSHJ010000001">
    <property type="protein sequence ID" value="KAI5444446.1"/>
    <property type="molecule type" value="Genomic_DNA"/>
</dbReference>
<evidence type="ECO:0008006" key="3">
    <source>
        <dbReference type="Google" id="ProtNLM"/>
    </source>
</evidence>
<dbReference type="Proteomes" id="UP001058974">
    <property type="component" value="Chromosome 1"/>
</dbReference>
<dbReference type="CDD" id="cd00303">
    <property type="entry name" value="retropepsin_like"/>
    <property type="match status" value="1"/>
</dbReference>
<keyword evidence="2" id="KW-1185">Reference proteome</keyword>
<evidence type="ECO:0000313" key="1">
    <source>
        <dbReference type="EMBL" id="KAI5444446.1"/>
    </source>
</evidence>
<sequence length="176" mass="20044">MPLLMYQKLGIGKVSDTGAYLKFVDHSIKNTYGIAEDVLVTIEEFSFPVDFVIMDILEDEETPIILGRPFLRTSRCNFNIEHGMSKTTVKGQSNMPTSEKVSRRPYLYVSPPLTTLSGKTPISIPKAKRKKRKRHRGKAIKVGSDMWHKVVPISKNDGFFVLEKTSNKVWKLKYPP</sequence>
<protein>
    <recommendedName>
        <fullName evidence="3">Reverse transcriptase domain-containing protein</fullName>
    </recommendedName>
</protein>
<dbReference type="PANTHER" id="PTHR33067">
    <property type="entry name" value="RNA-DIRECTED DNA POLYMERASE-RELATED"/>
    <property type="match status" value="1"/>
</dbReference>
<dbReference type="InterPro" id="IPR021109">
    <property type="entry name" value="Peptidase_aspartic_dom_sf"/>
</dbReference>
<proteinExistence type="predicted"/>
<accession>A0A9D5BJ12</accession>
<dbReference type="Gramene" id="Psat01G0290100-T1">
    <property type="protein sequence ID" value="KAI5444446.1"/>
    <property type="gene ID" value="KIW84_012901"/>
</dbReference>
<evidence type="ECO:0000313" key="2">
    <source>
        <dbReference type="Proteomes" id="UP001058974"/>
    </source>
</evidence>
<organism evidence="1 2">
    <name type="scientific">Pisum sativum</name>
    <name type="common">Garden pea</name>
    <name type="synonym">Lathyrus oleraceus</name>
    <dbReference type="NCBI Taxonomy" id="3888"/>
    <lineage>
        <taxon>Eukaryota</taxon>
        <taxon>Viridiplantae</taxon>
        <taxon>Streptophyta</taxon>
        <taxon>Embryophyta</taxon>
        <taxon>Tracheophyta</taxon>
        <taxon>Spermatophyta</taxon>
        <taxon>Magnoliopsida</taxon>
        <taxon>eudicotyledons</taxon>
        <taxon>Gunneridae</taxon>
        <taxon>Pentapetalae</taxon>
        <taxon>rosids</taxon>
        <taxon>fabids</taxon>
        <taxon>Fabales</taxon>
        <taxon>Fabaceae</taxon>
        <taxon>Papilionoideae</taxon>
        <taxon>50 kb inversion clade</taxon>
        <taxon>NPAAA clade</taxon>
        <taxon>Hologalegina</taxon>
        <taxon>IRL clade</taxon>
        <taxon>Fabeae</taxon>
        <taxon>Lathyrus</taxon>
    </lineage>
</organism>
<dbReference type="AlphaFoldDB" id="A0A9D5BJ12"/>
<comment type="caution">
    <text evidence="1">The sequence shown here is derived from an EMBL/GenBank/DDBJ whole genome shotgun (WGS) entry which is preliminary data.</text>
</comment>
<name>A0A9D5BJ12_PEA</name>